<reference evidence="1 4" key="1">
    <citation type="submission" date="2021-11" db="EMBL/GenBank/DDBJ databases">
        <title>Draft genome sequence of Capnocytophaga sp. strain KC07075 isolated from cat oral cavity.</title>
        <authorList>
            <person name="Suzuki M."/>
            <person name="Imaoka K."/>
            <person name="Kimura M."/>
            <person name="Morikawa S."/>
            <person name="Maeda K."/>
        </authorList>
    </citation>
    <scope>NUCLEOTIDE SEQUENCE</scope>
    <source>
        <strain evidence="1">KC07075</strain>
        <strain evidence="2 4">KC07079</strain>
    </source>
</reference>
<evidence type="ECO:0000313" key="1">
    <source>
        <dbReference type="EMBL" id="GJM49498.1"/>
    </source>
</evidence>
<evidence type="ECO:0000313" key="4">
    <source>
        <dbReference type="Proteomes" id="UP001208692"/>
    </source>
</evidence>
<organism evidence="1 3">
    <name type="scientific">Capnocytophaga catalasegens</name>
    <dbReference type="NCBI Taxonomy" id="1004260"/>
    <lineage>
        <taxon>Bacteria</taxon>
        <taxon>Pseudomonadati</taxon>
        <taxon>Bacteroidota</taxon>
        <taxon>Flavobacteriia</taxon>
        <taxon>Flavobacteriales</taxon>
        <taxon>Flavobacteriaceae</taxon>
        <taxon>Capnocytophaga</taxon>
    </lineage>
</organism>
<dbReference type="Proteomes" id="UP001207736">
    <property type="component" value="Unassembled WGS sequence"/>
</dbReference>
<name>A0AAV5AQ99_9FLAO</name>
<accession>A0AAV5AQ99</accession>
<protein>
    <submittedName>
        <fullName evidence="1">Uncharacterized protein</fullName>
    </submittedName>
</protein>
<keyword evidence="4" id="KW-1185">Reference proteome</keyword>
<dbReference type="EMBL" id="BQKB01000078">
    <property type="protein sequence ID" value="GJM54224.1"/>
    <property type="molecule type" value="Genomic_DNA"/>
</dbReference>
<comment type="caution">
    <text evidence="1">The sequence shown here is derived from an EMBL/GenBank/DDBJ whole genome shotgun (WGS) entry which is preliminary data.</text>
</comment>
<sequence length="100" mass="11410">MQKEQRKHFLEAVRREFAKALYAKLLKKYPGRLSMKTVKGVWHLTFSYKNEKIKAQGKTLAHALINLVAKSTHSFAEQSVPLRGIGGIVSLQKSLPYENK</sequence>
<dbReference type="AlphaFoldDB" id="A0AAV5AQ99"/>
<evidence type="ECO:0000313" key="3">
    <source>
        <dbReference type="Proteomes" id="UP001207736"/>
    </source>
</evidence>
<dbReference type="EMBL" id="BQKA01000009">
    <property type="protein sequence ID" value="GJM49498.1"/>
    <property type="molecule type" value="Genomic_DNA"/>
</dbReference>
<dbReference type="Proteomes" id="UP001208692">
    <property type="component" value="Unassembled WGS sequence"/>
</dbReference>
<gene>
    <name evidence="1" type="ORF">RCZ15_04730</name>
    <name evidence="2" type="ORF">RCZ16_25400</name>
</gene>
<proteinExistence type="predicted"/>
<evidence type="ECO:0000313" key="2">
    <source>
        <dbReference type="EMBL" id="GJM54224.1"/>
    </source>
</evidence>